<feature type="domain" description="AB hydrolase-1" evidence="1">
    <location>
        <begin position="34"/>
        <end position="273"/>
    </location>
</feature>
<keyword evidence="2" id="KW-0378">Hydrolase</keyword>
<evidence type="ECO:0000313" key="3">
    <source>
        <dbReference type="Proteomes" id="UP000714380"/>
    </source>
</evidence>
<dbReference type="RefSeq" id="WP_225671267.1">
    <property type="nucleotide sequence ID" value="NZ_JAEDAH010000008.1"/>
</dbReference>
<dbReference type="InterPro" id="IPR000073">
    <property type="entry name" value="AB_hydrolase_1"/>
</dbReference>
<dbReference type="InterPro" id="IPR050471">
    <property type="entry name" value="AB_hydrolase"/>
</dbReference>
<organism evidence="2 3">
    <name type="scientific">Thalassolituus marinus</name>
    <dbReference type="NCBI Taxonomy" id="671053"/>
    <lineage>
        <taxon>Bacteria</taxon>
        <taxon>Pseudomonadati</taxon>
        <taxon>Pseudomonadota</taxon>
        <taxon>Gammaproteobacteria</taxon>
        <taxon>Oceanospirillales</taxon>
        <taxon>Oceanospirillaceae</taxon>
        <taxon>Thalassolituus</taxon>
    </lineage>
</organism>
<proteinExistence type="predicted"/>
<evidence type="ECO:0000259" key="1">
    <source>
        <dbReference type="Pfam" id="PF12697"/>
    </source>
</evidence>
<comment type="caution">
    <text evidence="2">The sequence shown here is derived from an EMBL/GenBank/DDBJ whole genome shotgun (WGS) entry which is preliminary data.</text>
</comment>
<dbReference type="Pfam" id="PF12697">
    <property type="entry name" value="Abhydrolase_6"/>
    <property type="match status" value="1"/>
</dbReference>
<dbReference type="SUPFAM" id="SSF53474">
    <property type="entry name" value="alpha/beta-Hydrolases"/>
    <property type="match status" value="1"/>
</dbReference>
<name>A0ABS7ZKV2_9GAMM</name>
<dbReference type="Proteomes" id="UP000714380">
    <property type="component" value="Unassembled WGS sequence"/>
</dbReference>
<keyword evidence="3" id="KW-1185">Reference proteome</keyword>
<dbReference type="PANTHER" id="PTHR43433">
    <property type="entry name" value="HYDROLASE, ALPHA/BETA FOLD FAMILY PROTEIN"/>
    <property type="match status" value="1"/>
</dbReference>
<reference evidence="2 3" key="1">
    <citation type="submission" date="2020-12" db="EMBL/GenBank/DDBJ databases">
        <title>Novel Thalassolituus-related marine hydrocarbonoclastic bacteria mediated algae-derived hydrocarbons mineralization in twilight zone of the northern South China Sea.</title>
        <authorList>
            <person name="Dong C."/>
        </authorList>
    </citation>
    <scope>NUCLEOTIDE SEQUENCE [LARGE SCALE GENOMIC DNA]</scope>
    <source>
        <strain evidence="2 3">IMCC1826</strain>
    </source>
</reference>
<gene>
    <name evidence="2" type="ORF">I9W95_01920</name>
</gene>
<dbReference type="GO" id="GO:0016787">
    <property type="term" value="F:hydrolase activity"/>
    <property type="evidence" value="ECO:0007669"/>
    <property type="project" value="UniProtKB-KW"/>
</dbReference>
<evidence type="ECO:0000313" key="2">
    <source>
        <dbReference type="EMBL" id="MCA6062354.1"/>
    </source>
</evidence>
<dbReference type="Gene3D" id="3.40.50.1820">
    <property type="entry name" value="alpha/beta hydrolase"/>
    <property type="match status" value="1"/>
</dbReference>
<sequence length="283" mass="31689">MEKIQVNISTQSARQHAIIARHSNEEQGLSGKRLLLLHGAGVPGELTWTYLANYLRGWDELLIPDIAGMGKSQFLANPAPRLEDFTQQIEELLYALDWHEFDVCGYSFGGMIAHQLLSKTFNTELCFLIEPAMLFSSDQQLIIRKADDYLTVSDQVLANPDDSQPYLDFLNSVSPQRLSNPQIDRLTVDRLKQNSRGFAHALRSVSQALLNHQVEFGQWVAPTSGISFAGELSPASMHGRHRLLAEQSADWQFVAVPGADHSLVFTKPRFIAKAMSQLRQSTL</sequence>
<accession>A0ABS7ZKV2</accession>
<dbReference type="PANTHER" id="PTHR43433:SF5">
    <property type="entry name" value="AB HYDROLASE-1 DOMAIN-CONTAINING PROTEIN"/>
    <property type="match status" value="1"/>
</dbReference>
<dbReference type="InterPro" id="IPR029058">
    <property type="entry name" value="AB_hydrolase_fold"/>
</dbReference>
<dbReference type="EMBL" id="JAEDAH010000008">
    <property type="protein sequence ID" value="MCA6062354.1"/>
    <property type="molecule type" value="Genomic_DNA"/>
</dbReference>
<protein>
    <submittedName>
        <fullName evidence="2">Alpha/beta fold hydrolase</fullName>
    </submittedName>
</protein>